<proteinExistence type="predicted"/>
<organism evidence="1 2">
    <name type="scientific">Rattus norvegicus</name>
    <name type="common">Rat</name>
    <dbReference type="NCBI Taxonomy" id="10116"/>
    <lineage>
        <taxon>Eukaryota</taxon>
        <taxon>Metazoa</taxon>
        <taxon>Chordata</taxon>
        <taxon>Craniata</taxon>
        <taxon>Vertebrata</taxon>
        <taxon>Euteleostomi</taxon>
        <taxon>Mammalia</taxon>
        <taxon>Eutheria</taxon>
        <taxon>Euarchontoglires</taxon>
        <taxon>Glires</taxon>
        <taxon>Rodentia</taxon>
        <taxon>Myomorpha</taxon>
        <taxon>Muroidea</taxon>
        <taxon>Muridae</taxon>
        <taxon>Murinae</taxon>
        <taxon>Rattus</taxon>
    </lineage>
</organism>
<protein>
    <submittedName>
        <fullName evidence="1">RCG23411</fullName>
    </submittedName>
</protein>
<accession>A6KGY4</accession>
<dbReference type="Proteomes" id="UP000234681">
    <property type="component" value="Chromosome 15"/>
</dbReference>
<reference evidence="1 2" key="1">
    <citation type="submission" date="2005-07" db="EMBL/GenBank/DDBJ databases">
        <authorList>
            <person name="Mural R.J."/>
            <person name="Li P.W."/>
            <person name="Adams M.D."/>
            <person name="Amanatides P.G."/>
            <person name="Baden-Tillson H."/>
            <person name="Barnstead M."/>
            <person name="Chin S.H."/>
            <person name="Dew I."/>
            <person name="Evans C.A."/>
            <person name="Ferriera S."/>
            <person name="Flanigan M."/>
            <person name="Fosler C."/>
            <person name="Glodek A."/>
            <person name="Gu Z."/>
            <person name="Holt R.A."/>
            <person name="Jennings D."/>
            <person name="Kraft C.L."/>
            <person name="Lu F."/>
            <person name="Nguyen T."/>
            <person name="Nusskern D.R."/>
            <person name="Pfannkoch C.M."/>
            <person name="Sitter C."/>
            <person name="Sutton G.G."/>
            <person name="Venter J.C."/>
            <person name="Wang Z."/>
            <person name="Woodage T."/>
            <person name="Zheng X.H."/>
            <person name="Zhong F."/>
        </authorList>
    </citation>
    <scope>NUCLEOTIDE SEQUENCE [LARGE SCALE GENOMIC DNA]</scope>
    <source>
        <strain>BN</strain>
        <strain evidence="2">Sprague-Dawley</strain>
    </source>
</reference>
<gene>
    <name evidence="1" type="ORF">rCG_23411</name>
</gene>
<dbReference type="EMBL" id="CH474049">
    <property type="protein sequence ID" value="EDM14213.1"/>
    <property type="molecule type" value="Genomic_DNA"/>
</dbReference>
<evidence type="ECO:0000313" key="1">
    <source>
        <dbReference type="EMBL" id="EDM14213.1"/>
    </source>
</evidence>
<dbReference type="AlphaFoldDB" id="A6KGY4"/>
<evidence type="ECO:0000313" key="2">
    <source>
        <dbReference type="Proteomes" id="UP000234681"/>
    </source>
</evidence>
<name>A6KGY4_RAT</name>
<sequence>MDFYRAREVKSFRSATSVQKGSWLTKSPSEPDCSLACFEVGSHWITQAGLEFLA</sequence>